<dbReference type="Proteomes" id="UP000637906">
    <property type="component" value="Unassembled WGS sequence"/>
</dbReference>
<protein>
    <recommendedName>
        <fullName evidence="12">Type IV secretion system protein</fullName>
    </recommendedName>
</protein>
<keyword evidence="11" id="KW-1185">Reference proteome</keyword>
<evidence type="ECO:0000313" key="10">
    <source>
        <dbReference type="EMBL" id="GHM59594.1"/>
    </source>
</evidence>
<feature type="region of interest" description="Disordered" evidence="7">
    <location>
        <begin position="837"/>
        <end position="885"/>
    </location>
</feature>
<evidence type="ECO:0000313" key="11">
    <source>
        <dbReference type="Proteomes" id="UP000637906"/>
    </source>
</evidence>
<feature type="transmembrane region" description="Helical" evidence="8">
    <location>
        <begin position="610"/>
        <end position="635"/>
    </location>
</feature>
<dbReference type="EMBL" id="BNGU01000020">
    <property type="protein sequence ID" value="GHM59594.1"/>
    <property type="molecule type" value="Genomic_DNA"/>
</dbReference>
<keyword evidence="3 8" id="KW-0812">Transmembrane</keyword>
<evidence type="ECO:0008006" key="12">
    <source>
        <dbReference type="Google" id="ProtNLM"/>
    </source>
</evidence>
<accession>A0A8J3HV60</accession>
<evidence type="ECO:0000256" key="7">
    <source>
        <dbReference type="SAM" id="MobiDB-lite"/>
    </source>
</evidence>
<name>A0A8J3HV60_9RICK</name>
<dbReference type="InterPro" id="IPR007688">
    <property type="entry name" value="Conjugal_tfr_TrbL/VirB6"/>
</dbReference>
<comment type="similarity">
    <text evidence="2">Belongs to the TrbL/VirB6 family.</text>
</comment>
<feature type="transmembrane region" description="Helical" evidence="8">
    <location>
        <begin position="512"/>
        <end position="534"/>
    </location>
</feature>
<feature type="chain" id="PRO_5035231744" description="Type IV secretion system protein" evidence="9">
    <location>
        <begin position="22"/>
        <end position="885"/>
    </location>
</feature>
<keyword evidence="4 9" id="KW-0732">Signal</keyword>
<gene>
    <name evidence="10" type="ORF">sL5_05870</name>
</gene>
<reference evidence="10 11" key="1">
    <citation type="journal article" date="2021" name="Microb. Ecol.">
        <title>Candidatus Mesenet longicola: Novel Endosymbionts of Brontispa longissima that Induce Cytoplasmic Incompatibility.</title>
        <authorList>
            <person name="Takano S."/>
            <person name="Gotoh Y."/>
            <person name="Hayashi T."/>
        </authorList>
    </citation>
    <scope>NUCLEOTIDE SEQUENCE [LARGE SCALE GENOMIC DNA]</scope>
    <source>
        <strain evidence="10">L5</strain>
    </source>
</reference>
<feature type="transmembrane region" description="Helical" evidence="8">
    <location>
        <begin position="765"/>
        <end position="785"/>
    </location>
</feature>
<evidence type="ECO:0000256" key="2">
    <source>
        <dbReference type="ARBA" id="ARBA00007802"/>
    </source>
</evidence>
<keyword evidence="5 8" id="KW-1133">Transmembrane helix</keyword>
<dbReference type="GO" id="GO:0005886">
    <property type="term" value="C:plasma membrane"/>
    <property type="evidence" value="ECO:0007669"/>
    <property type="project" value="UniProtKB-SubCell"/>
</dbReference>
<proteinExistence type="inferred from homology"/>
<evidence type="ECO:0000256" key="8">
    <source>
        <dbReference type="SAM" id="Phobius"/>
    </source>
</evidence>
<keyword evidence="6 8" id="KW-0472">Membrane</keyword>
<dbReference type="GO" id="GO:0030255">
    <property type="term" value="P:protein secretion by the type IV secretion system"/>
    <property type="evidence" value="ECO:0007669"/>
    <property type="project" value="InterPro"/>
</dbReference>
<feature type="signal peptide" evidence="9">
    <location>
        <begin position="1"/>
        <end position="21"/>
    </location>
</feature>
<dbReference type="Pfam" id="PF04610">
    <property type="entry name" value="TrbL"/>
    <property type="match status" value="1"/>
</dbReference>
<organism evidence="10 11">
    <name type="scientific">Candidatus Mesenet longicola</name>
    <dbReference type="NCBI Taxonomy" id="1892558"/>
    <lineage>
        <taxon>Bacteria</taxon>
        <taxon>Pseudomonadati</taxon>
        <taxon>Pseudomonadota</taxon>
        <taxon>Alphaproteobacteria</taxon>
        <taxon>Rickettsiales</taxon>
        <taxon>Anaplasmataceae</taxon>
        <taxon>Candidatus Mesenet</taxon>
    </lineage>
</organism>
<evidence type="ECO:0000256" key="1">
    <source>
        <dbReference type="ARBA" id="ARBA00004651"/>
    </source>
</evidence>
<feature type="transmembrane region" description="Helical" evidence="8">
    <location>
        <begin position="647"/>
        <end position="672"/>
    </location>
</feature>
<comment type="subcellular location">
    <subcellularLocation>
        <location evidence="1">Cell membrane</location>
        <topology evidence="1">Multi-pass membrane protein</topology>
    </subcellularLocation>
</comment>
<evidence type="ECO:0000256" key="3">
    <source>
        <dbReference type="ARBA" id="ARBA00022692"/>
    </source>
</evidence>
<dbReference type="AlphaFoldDB" id="A0A8J3HV60"/>
<comment type="caution">
    <text evidence="10">The sequence shown here is derived from an EMBL/GenBank/DDBJ whole genome shotgun (WGS) entry which is preliminary data.</text>
</comment>
<dbReference type="PROSITE" id="PS51257">
    <property type="entry name" value="PROKAR_LIPOPROTEIN"/>
    <property type="match status" value="1"/>
</dbReference>
<evidence type="ECO:0000256" key="5">
    <source>
        <dbReference type="ARBA" id="ARBA00022989"/>
    </source>
</evidence>
<evidence type="ECO:0000256" key="9">
    <source>
        <dbReference type="SAM" id="SignalP"/>
    </source>
</evidence>
<sequence length="885" mass="98118">MFKAVAIISIIFLLSSCGGTACLTAPGLLKDEIRDIIPTKPNNFADKDFDKNKIANYWVKSDLKLKENGKQKVRITSNGINLCYDAVQDAKVGPGGPEEKSGKNILQLRYPAAAHEKLIFRLEPSIIGSFSEDVCDNKKDNVYVQDPSACKKDNLKTEYSAKIDNGNEPTTNRYYSNKEDSKRWLDGKIYALLNKVDSDGKSVSDSSIELLNELTEFKLPCDLDGFAKSKCGEKDSECIEGIKSTIFNNNTYLLNSMCGNICGIKDANGEINWSNCAQTEVSIEHPEGIEIESAKIDQDGNITWAKKKKLTYIPSLKVDMYNSNSPHVKTPLSTYGNANQGIRLDHGYEIPFYTPDYTVNKLSLLLGNANNKDQQSGGYHISVEKDCSYYTSQSLYYYVGNEPPDGMPGKVGRLIDFNSGNEDHFEIEGTGNVYYGVRDNGDGYENNIGYFETLTFVDKDVPETISWLVNKTKEYIFKAFYGPSFDVNNPNTSLSGGAVGTVYQGIIKNSSFISLTKVTLLLYVTLYSLFYLLGTFKASQAELISLIIKIGIITILIGPNSWTFFNTYLFPLFTKAPIELTNIMTGQQSSSTDFKFLDLSLYRFTLPQTWLQIFSLLFTGPVGWVAIFLIFWGLIMLIGCLFEAVMLYFISIIMIALLLSMAPIFIICILFQRTKAIFDSWIKLLAQVAMQPVVVFASIAMLNQAMTGVLYGLFNFDICTACVLQPSIDLKITEIKFCLLEFFLPLGFSPVSTVYDHLRDADSGLISFMGIPIPIINIMMFVILAHAMKSFVQVAGTIASSIFGMMMADLSGVAHSAKESALGIIGMDGESRMRRLQLKHNQKSHTPSRSAGRGPIGSNTNPIDGPIHDPPSSFPDPTDQSQDGQ</sequence>
<evidence type="ECO:0000256" key="4">
    <source>
        <dbReference type="ARBA" id="ARBA00022729"/>
    </source>
</evidence>
<evidence type="ECO:0000256" key="6">
    <source>
        <dbReference type="ARBA" id="ARBA00023136"/>
    </source>
</evidence>
<feature type="transmembrane region" description="Helical" evidence="8">
    <location>
        <begin position="546"/>
        <end position="565"/>
    </location>
</feature>